<proteinExistence type="predicted"/>
<evidence type="ECO:0000313" key="2">
    <source>
        <dbReference type="EMBL" id="KAL0320274.1"/>
    </source>
</evidence>
<feature type="domain" description="DUF4283" evidence="1">
    <location>
        <begin position="94"/>
        <end position="164"/>
    </location>
</feature>
<dbReference type="AlphaFoldDB" id="A0AAW2LP45"/>
<dbReference type="Pfam" id="PF14111">
    <property type="entry name" value="DUF4283"/>
    <property type="match status" value="1"/>
</dbReference>
<gene>
    <name evidence="2" type="ORF">Sradi_5288900</name>
</gene>
<protein>
    <recommendedName>
        <fullName evidence="1">DUF4283 domain-containing protein</fullName>
    </recommendedName>
</protein>
<evidence type="ECO:0000259" key="1">
    <source>
        <dbReference type="Pfam" id="PF14111"/>
    </source>
</evidence>
<dbReference type="InterPro" id="IPR025558">
    <property type="entry name" value="DUF4283"/>
</dbReference>
<sequence>MHFKEIEGVKLAWQGLQGHVLHGKPLVINFDKLEELVSIIGELGLDLFLVSTNIILMELEAEHFAKVLVLIEDEEDKLVIPLGVWNGTIERDGFYLVGRLLSSKSYRIEYLRSTIASIISPLKGMDITELGGGRLLFKFYHALDRNMLMEGCLWTFERHLLIPRPVEHVIPK</sequence>
<reference evidence="2" key="1">
    <citation type="submission" date="2020-06" db="EMBL/GenBank/DDBJ databases">
        <authorList>
            <person name="Li T."/>
            <person name="Hu X."/>
            <person name="Zhang T."/>
            <person name="Song X."/>
            <person name="Zhang H."/>
            <person name="Dai N."/>
            <person name="Sheng W."/>
            <person name="Hou X."/>
            <person name="Wei L."/>
        </authorList>
    </citation>
    <scope>NUCLEOTIDE SEQUENCE</scope>
    <source>
        <strain evidence="2">G02</strain>
        <tissue evidence="2">Leaf</tissue>
    </source>
</reference>
<dbReference type="EMBL" id="JACGWJ010000024">
    <property type="protein sequence ID" value="KAL0320274.1"/>
    <property type="molecule type" value="Genomic_DNA"/>
</dbReference>
<reference evidence="2" key="2">
    <citation type="journal article" date="2024" name="Plant">
        <title>Genomic evolution and insights into agronomic trait innovations of Sesamum species.</title>
        <authorList>
            <person name="Miao H."/>
            <person name="Wang L."/>
            <person name="Qu L."/>
            <person name="Liu H."/>
            <person name="Sun Y."/>
            <person name="Le M."/>
            <person name="Wang Q."/>
            <person name="Wei S."/>
            <person name="Zheng Y."/>
            <person name="Lin W."/>
            <person name="Duan Y."/>
            <person name="Cao H."/>
            <person name="Xiong S."/>
            <person name="Wang X."/>
            <person name="Wei L."/>
            <person name="Li C."/>
            <person name="Ma Q."/>
            <person name="Ju M."/>
            <person name="Zhao R."/>
            <person name="Li G."/>
            <person name="Mu C."/>
            <person name="Tian Q."/>
            <person name="Mei H."/>
            <person name="Zhang T."/>
            <person name="Gao T."/>
            <person name="Zhang H."/>
        </authorList>
    </citation>
    <scope>NUCLEOTIDE SEQUENCE</scope>
    <source>
        <strain evidence="2">G02</strain>
    </source>
</reference>
<organism evidence="2">
    <name type="scientific">Sesamum radiatum</name>
    <name type="common">Black benniseed</name>
    <dbReference type="NCBI Taxonomy" id="300843"/>
    <lineage>
        <taxon>Eukaryota</taxon>
        <taxon>Viridiplantae</taxon>
        <taxon>Streptophyta</taxon>
        <taxon>Embryophyta</taxon>
        <taxon>Tracheophyta</taxon>
        <taxon>Spermatophyta</taxon>
        <taxon>Magnoliopsida</taxon>
        <taxon>eudicotyledons</taxon>
        <taxon>Gunneridae</taxon>
        <taxon>Pentapetalae</taxon>
        <taxon>asterids</taxon>
        <taxon>lamiids</taxon>
        <taxon>Lamiales</taxon>
        <taxon>Pedaliaceae</taxon>
        <taxon>Sesamum</taxon>
    </lineage>
</organism>
<accession>A0AAW2LP45</accession>
<name>A0AAW2LP45_SESRA</name>
<comment type="caution">
    <text evidence="2">The sequence shown here is derived from an EMBL/GenBank/DDBJ whole genome shotgun (WGS) entry which is preliminary data.</text>
</comment>